<reference evidence="2 3" key="1">
    <citation type="submission" date="2019-03" db="EMBL/GenBank/DDBJ databases">
        <title>Genomic Encyclopedia of Archaeal and Bacterial Type Strains, Phase II (KMG-II): from individual species to whole genera.</title>
        <authorList>
            <person name="Goeker M."/>
        </authorList>
    </citation>
    <scope>NUCLEOTIDE SEQUENCE [LARGE SCALE GENOMIC DNA]</scope>
    <source>
        <strain evidence="2 3">RL-C</strain>
    </source>
</reference>
<keyword evidence="3" id="KW-1185">Reference proteome</keyword>
<accession>A0A4R2EEC7</accession>
<keyword evidence="1" id="KW-1133">Transmembrane helix</keyword>
<comment type="caution">
    <text evidence="2">The sequence shown here is derived from an EMBL/GenBank/DDBJ whole genome shotgun (WGS) entry which is preliminary data.</text>
</comment>
<evidence type="ECO:0000313" key="3">
    <source>
        <dbReference type="Proteomes" id="UP000294830"/>
    </source>
</evidence>
<dbReference type="EMBL" id="SLWB01000009">
    <property type="protein sequence ID" value="TCN66425.1"/>
    <property type="molecule type" value="Genomic_DNA"/>
</dbReference>
<gene>
    <name evidence="2" type="ORF">CLV25_10954</name>
</gene>
<dbReference type="Proteomes" id="UP000294830">
    <property type="component" value="Unassembled WGS sequence"/>
</dbReference>
<feature type="transmembrane region" description="Helical" evidence="1">
    <location>
        <begin position="12"/>
        <end position="30"/>
    </location>
</feature>
<keyword evidence="1" id="KW-0472">Membrane</keyword>
<name>A0A4R2EEC7_9BACT</name>
<dbReference type="AlphaFoldDB" id="A0A4R2EEC7"/>
<dbReference type="OrthoDB" id="1121988at2"/>
<evidence type="ECO:0000256" key="1">
    <source>
        <dbReference type="SAM" id="Phobius"/>
    </source>
</evidence>
<evidence type="ECO:0008006" key="4">
    <source>
        <dbReference type="Google" id="ProtNLM"/>
    </source>
</evidence>
<proteinExistence type="predicted"/>
<protein>
    <recommendedName>
        <fullName evidence="4">PH (Pleckstrin Homology) domain-containing protein</fullName>
    </recommendedName>
</protein>
<organism evidence="2 3">
    <name type="scientific">Acetobacteroides hydrogenigenes</name>
    <dbReference type="NCBI Taxonomy" id="979970"/>
    <lineage>
        <taxon>Bacteria</taxon>
        <taxon>Pseudomonadati</taxon>
        <taxon>Bacteroidota</taxon>
        <taxon>Bacteroidia</taxon>
        <taxon>Bacteroidales</taxon>
        <taxon>Rikenellaceae</taxon>
        <taxon>Acetobacteroides</taxon>
    </lineage>
</organism>
<evidence type="ECO:0000313" key="2">
    <source>
        <dbReference type="EMBL" id="TCN66425.1"/>
    </source>
</evidence>
<keyword evidence="1" id="KW-0812">Transmembrane</keyword>
<feature type="transmembrane region" description="Helical" evidence="1">
    <location>
        <begin position="36"/>
        <end position="55"/>
    </location>
</feature>
<sequence length="151" mass="17121">MMLRYKTGKLPLNFIALGVILLAVSIWRIMVLDWSGIPFLVVSIVLLFIESGVVIDPDSRRVRRYIGLFTVTKGEWEDVSSLINLQIIRSRESRTMNFISISRTETNDTYKLYIKLPNRSIELMSGKKEDIQSRAEEIASALKASVVNNAG</sequence>